<name>A0A0S7XSZ4_UNCSA</name>
<dbReference type="Pfam" id="PF13732">
    <property type="entry name" value="DrrA1-3_C"/>
    <property type="match status" value="1"/>
</dbReference>
<dbReference type="InterPro" id="IPR025302">
    <property type="entry name" value="DrrA1/2-like_C"/>
</dbReference>
<dbReference type="GO" id="GO:0005524">
    <property type="term" value="F:ATP binding"/>
    <property type="evidence" value="ECO:0007669"/>
    <property type="project" value="UniProtKB-KW"/>
</dbReference>
<dbReference type="Proteomes" id="UP000051861">
    <property type="component" value="Unassembled WGS sequence"/>
</dbReference>
<evidence type="ECO:0000313" key="5">
    <source>
        <dbReference type="EMBL" id="KPJ65347.1"/>
    </source>
</evidence>
<feature type="non-terminal residue" evidence="5">
    <location>
        <position position="1"/>
    </location>
</feature>
<proteinExistence type="predicted"/>
<dbReference type="EMBL" id="LIZX01000123">
    <property type="protein sequence ID" value="KPJ65347.1"/>
    <property type="molecule type" value="Genomic_DNA"/>
</dbReference>
<evidence type="ECO:0000259" key="4">
    <source>
        <dbReference type="Pfam" id="PF13732"/>
    </source>
</evidence>
<sequence length="93" mass="11268">DILMNQLEKWDWIQTLTKHDEVLSMTMEKGERRIPELIRAAQENGVAVTCVHLRKPSLEDVFLHFTGRTIREQESSHIDRNREMIRQRTWRRR</sequence>
<evidence type="ECO:0000313" key="6">
    <source>
        <dbReference type="Proteomes" id="UP000051861"/>
    </source>
</evidence>
<evidence type="ECO:0000256" key="2">
    <source>
        <dbReference type="ARBA" id="ARBA00022741"/>
    </source>
</evidence>
<gene>
    <name evidence="5" type="ORF">AMJ44_10435</name>
</gene>
<comment type="caution">
    <text evidence="5">The sequence shown here is derived from an EMBL/GenBank/DDBJ whole genome shotgun (WGS) entry which is preliminary data.</text>
</comment>
<evidence type="ECO:0000256" key="1">
    <source>
        <dbReference type="ARBA" id="ARBA00022448"/>
    </source>
</evidence>
<dbReference type="AlphaFoldDB" id="A0A0S7XSZ4"/>
<evidence type="ECO:0000256" key="3">
    <source>
        <dbReference type="ARBA" id="ARBA00022840"/>
    </source>
</evidence>
<protein>
    <recommendedName>
        <fullName evidence="4">Daunorubicin resistance ATP-binding protein DrrA1/2-like C-terminal domain-containing protein</fullName>
    </recommendedName>
</protein>
<organism evidence="5 6">
    <name type="scientific">candidate division WOR-1 bacterium DG_54_3</name>
    <dbReference type="NCBI Taxonomy" id="1703775"/>
    <lineage>
        <taxon>Bacteria</taxon>
        <taxon>Bacillati</taxon>
        <taxon>Saganbacteria</taxon>
    </lineage>
</organism>
<keyword evidence="2" id="KW-0547">Nucleotide-binding</keyword>
<feature type="domain" description="Daunorubicin resistance ATP-binding protein DrrA1/2-like C-terminal" evidence="4">
    <location>
        <begin position="11"/>
        <end position="64"/>
    </location>
</feature>
<reference evidence="5 6" key="1">
    <citation type="journal article" date="2015" name="Microbiome">
        <title>Genomic resolution of linkages in carbon, nitrogen, and sulfur cycling among widespread estuary sediment bacteria.</title>
        <authorList>
            <person name="Baker B.J."/>
            <person name="Lazar C.S."/>
            <person name="Teske A.P."/>
            <person name="Dick G.J."/>
        </authorList>
    </citation>
    <scope>NUCLEOTIDE SEQUENCE [LARGE SCALE GENOMIC DNA]</scope>
    <source>
        <strain evidence="5">DG_54_3</strain>
    </source>
</reference>
<keyword evidence="3" id="KW-0067">ATP-binding</keyword>
<keyword evidence="1" id="KW-0813">Transport</keyword>
<accession>A0A0S7XSZ4</accession>